<gene>
    <name evidence="2" type="ORF">S01H4_21585</name>
</gene>
<dbReference type="AlphaFoldDB" id="X1BIJ7"/>
<sequence length="170" mass="18585">MISTDPWVWVSALMTICSFSLLYGENPLFRFGEYTYTAIVVAHSVVTGISTLNSRFAPLFSGAKPLLIIPLILGLMSLFVVWRRYAWIASFPIAIMIGVGTGLSMRALIATEILSNIAAVIRESGLILVGPPVSSLGYLIRVVFTITGVFYLLFTVAHKGPLNKPLSYLK</sequence>
<evidence type="ECO:0000313" key="2">
    <source>
        <dbReference type="EMBL" id="GAG81007.1"/>
    </source>
</evidence>
<proteinExistence type="predicted"/>
<name>X1BIJ7_9ZZZZ</name>
<feature type="transmembrane region" description="Helical" evidence="1">
    <location>
        <begin position="138"/>
        <end position="157"/>
    </location>
</feature>
<reference evidence="2" key="1">
    <citation type="journal article" date="2014" name="Front. Microbiol.">
        <title>High frequency of phylogenetically diverse reductive dehalogenase-homologous genes in deep subseafloor sedimentary metagenomes.</title>
        <authorList>
            <person name="Kawai M."/>
            <person name="Futagami T."/>
            <person name="Toyoda A."/>
            <person name="Takaki Y."/>
            <person name="Nishi S."/>
            <person name="Hori S."/>
            <person name="Arai W."/>
            <person name="Tsubouchi T."/>
            <person name="Morono Y."/>
            <person name="Uchiyama I."/>
            <person name="Ito T."/>
            <person name="Fujiyama A."/>
            <person name="Inagaki F."/>
            <person name="Takami H."/>
        </authorList>
    </citation>
    <scope>NUCLEOTIDE SEQUENCE</scope>
    <source>
        <strain evidence="2">Expedition CK06-06</strain>
    </source>
</reference>
<comment type="caution">
    <text evidence="2">The sequence shown here is derived from an EMBL/GenBank/DDBJ whole genome shotgun (WGS) entry which is preliminary data.</text>
</comment>
<organism evidence="2">
    <name type="scientific">marine sediment metagenome</name>
    <dbReference type="NCBI Taxonomy" id="412755"/>
    <lineage>
        <taxon>unclassified sequences</taxon>
        <taxon>metagenomes</taxon>
        <taxon>ecological metagenomes</taxon>
    </lineage>
</organism>
<keyword evidence="1" id="KW-0812">Transmembrane</keyword>
<feature type="non-terminal residue" evidence="2">
    <location>
        <position position="170"/>
    </location>
</feature>
<dbReference type="EMBL" id="BART01009790">
    <property type="protein sequence ID" value="GAG81007.1"/>
    <property type="molecule type" value="Genomic_DNA"/>
</dbReference>
<feature type="transmembrane region" description="Helical" evidence="1">
    <location>
        <begin position="94"/>
        <end position="118"/>
    </location>
</feature>
<keyword evidence="1" id="KW-1133">Transmembrane helix</keyword>
<keyword evidence="1" id="KW-0472">Membrane</keyword>
<feature type="transmembrane region" description="Helical" evidence="1">
    <location>
        <begin position="6"/>
        <end position="24"/>
    </location>
</feature>
<protein>
    <submittedName>
        <fullName evidence="2">Uncharacterized protein</fullName>
    </submittedName>
</protein>
<evidence type="ECO:0000256" key="1">
    <source>
        <dbReference type="SAM" id="Phobius"/>
    </source>
</evidence>
<feature type="transmembrane region" description="Helical" evidence="1">
    <location>
        <begin position="62"/>
        <end position="82"/>
    </location>
</feature>
<accession>X1BIJ7</accession>